<dbReference type="EMBL" id="KQ414608">
    <property type="protein sequence ID" value="KOC69374.1"/>
    <property type="molecule type" value="Genomic_DNA"/>
</dbReference>
<dbReference type="AlphaFoldDB" id="A0A0L7REY2"/>
<evidence type="ECO:0000313" key="2">
    <source>
        <dbReference type="Proteomes" id="UP000053825"/>
    </source>
</evidence>
<protein>
    <submittedName>
        <fullName evidence="1">Uncharacterized protein</fullName>
    </submittedName>
</protein>
<dbReference type="Proteomes" id="UP000053825">
    <property type="component" value="Unassembled WGS sequence"/>
</dbReference>
<reference evidence="1 2" key="1">
    <citation type="submission" date="2015-07" db="EMBL/GenBank/DDBJ databases">
        <title>The genome of Habropoda laboriosa.</title>
        <authorList>
            <person name="Pan H."/>
            <person name="Kapheim K."/>
        </authorList>
    </citation>
    <scope>NUCLEOTIDE SEQUENCE [LARGE SCALE GENOMIC DNA]</scope>
    <source>
        <strain evidence="1">0110345459</strain>
    </source>
</reference>
<accession>A0A0L7REY2</accession>
<keyword evidence="2" id="KW-1185">Reference proteome</keyword>
<gene>
    <name evidence="1" type="ORF">WH47_09332</name>
</gene>
<sequence>MILSQMLVEYRKLFEANVSWKHCTNISLMNTRIETHYKIGNYNNDKHTITNYKCNEHLALFCRDCRIENKHKIIENATHDSS</sequence>
<organism evidence="1 2">
    <name type="scientific">Habropoda laboriosa</name>
    <dbReference type="NCBI Taxonomy" id="597456"/>
    <lineage>
        <taxon>Eukaryota</taxon>
        <taxon>Metazoa</taxon>
        <taxon>Ecdysozoa</taxon>
        <taxon>Arthropoda</taxon>
        <taxon>Hexapoda</taxon>
        <taxon>Insecta</taxon>
        <taxon>Pterygota</taxon>
        <taxon>Neoptera</taxon>
        <taxon>Endopterygota</taxon>
        <taxon>Hymenoptera</taxon>
        <taxon>Apocrita</taxon>
        <taxon>Aculeata</taxon>
        <taxon>Apoidea</taxon>
        <taxon>Anthophila</taxon>
        <taxon>Apidae</taxon>
        <taxon>Habropoda</taxon>
    </lineage>
</organism>
<evidence type="ECO:0000313" key="1">
    <source>
        <dbReference type="EMBL" id="KOC69374.1"/>
    </source>
</evidence>
<name>A0A0L7REY2_9HYME</name>
<proteinExistence type="predicted"/>